<evidence type="ECO:0000313" key="1">
    <source>
        <dbReference type="EMBL" id="MDT8903233.1"/>
    </source>
</evidence>
<gene>
    <name evidence="1" type="ORF">Q4T40_18515</name>
</gene>
<evidence type="ECO:0000313" key="2">
    <source>
        <dbReference type="Proteomes" id="UP001254848"/>
    </source>
</evidence>
<dbReference type="EMBL" id="JAUOZS010000001">
    <property type="protein sequence ID" value="MDT8903233.1"/>
    <property type="molecule type" value="Genomic_DNA"/>
</dbReference>
<comment type="caution">
    <text evidence="1">The sequence shown here is derived from an EMBL/GenBank/DDBJ whole genome shotgun (WGS) entry which is preliminary data.</text>
</comment>
<dbReference type="Proteomes" id="UP001254848">
    <property type="component" value="Unassembled WGS sequence"/>
</dbReference>
<dbReference type="RefSeq" id="WP_413781692.1">
    <property type="nucleotide sequence ID" value="NZ_JAUOZS010000001.1"/>
</dbReference>
<sequence>MTHSLHRHGTMENLQEDYVVFAIAAQTVNAKGKAPVFGEFYKIVNKYNPVFSGDMKTGNILAVGLEAIANGHQDNSIVHAVYTDKEVVAQVLKELKEADLGLSIVVSGLLDHVDACCNKAGIERHTIEHSLGIHGNAKRLPNDQVLEISTMCGHGMVAFNLINHMVDEIKAGGKTPQQAADELAAQCHCGIVNPARAAALLKLMAE</sequence>
<reference evidence="1 2" key="1">
    <citation type="submission" date="2023-07" db="EMBL/GenBank/DDBJ databases">
        <title>The novel representative of Negativicutes class, Anaeroselena agilis gen. nov. sp. nov.</title>
        <authorList>
            <person name="Prokofeva M.I."/>
            <person name="Elcheninov A.G."/>
            <person name="Klyukina A."/>
            <person name="Kublanov I.V."/>
            <person name="Frolov E.N."/>
            <person name="Podosokorskaya O.A."/>
        </authorList>
    </citation>
    <scope>NUCLEOTIDE SEQUENCE [LARGE SCALE GENOMIC DNA]</scope>
    <source>
        <strain evidence="1 2">4137-cl</strain>
    </source>
</reference>
<accession>A0ABU3P2F7</accession>
<protein>
    <submittedName>
        <fullName evidence="1">Uncharacterized protein</fullName>
    </submittedName>
</protein>
<keyword evidence="2" id="KW-1185">Reference proteome</keyword>
<organism evidence="1 2">
    <name type="scientific">Anaeroselena agilis</name>
    <dbReference type="NCBI Taxonomy" id="3063788"/>
    <lineage>
        <taxon>Bacteria</taxon>
        <taxon>Bacillati</taxon>
        <taxon>Bacillota</taxon>
        <taxon>Negativicutes</taxon>
        <taxon>Acetonemataceae</taxon>
        <taxon>Anaeroselena</taxon>
    </lineage>
</organism>
<name>A0ABU3P2F7_9FIRM</name>
<proteinExistence type="predicted"/>